<dbReference type="AlphaFoldDB" id="A0A5C6DHZ6"/>
<comment type="caution">
    <text evidence="3">The sequence shown here is derived from an EMBL/GenBank/DDBJ whole genome shotgun (WGS) entry which is preliminary data.</text>
</comment>
<dbReference type="PANTHER" id="PTHR36442">
    <property type="entry name" value="CYCLIC-DI-AMP PHOSPHODIESTERASE PGPH"/>
    <property type="match status" value="1"/>
</dbReference>
<keyword evidence="1" id="KW-0812">Transmembrane</keyword>
<keyword evidence="4" id="KW-1185">Reference proteome</keyword>
<evidence type="ECO:0000259" key="2">
    <source>
        <dbReference type="SMART" id="SM00471"/>
    </source>
</evidence>
<dbReference type="Pfam" id="PF07698">
    <property type="entry name" value="7TM-7TMR_HD"/>
    <property type="match status" value="1"/>
</dbReference>
<dbReference type="Proteomes" id="UP000319143">
    <property type="component" value="Unassembled WGS sequence"/>
</dbReference>
<organism evidence="3 4">
    <name type="scientific">Novipirellula artificiosorum</name>
    <dbReference type="NCBI Taxonomy" id="2528016"/>
    <lineage>
        <taxon>Bacteria</taxon>
        <taxon>Pseudomonadati</taxon>
        <taxon>Planctomycetota</taxon>
        <taxon>Planctomycetia</taxon>
        <taxon>Pirellulales</taxon>
        <taxon>Pirellulaceae</taxon>
        <taxon>Novipirellula</taxon>
    </lineage>
</organism>
<dbReference type="InterPro" id="IPR003607">
    <property type="entry name" value="HD/PDEase_dom"/>
</dbReference>
<protein>
    <recommendedName>
        <fullName evidence="2">HD/PDEase domain-containing protein</fullName>
    </recommendedName>
</protein>
<dbReference type="SMART" id="SM00471">
    <property type="entry name" value="HDc"/>
    <property type="match status" value="1"/>
</dbReference>
<evidence type="ECO:0000256" key="1">
    <source>
        <dbReference type="SAM" id="Phobius"/>
    </source>
</evidence>
<evidence type="ECO:0000313" key="4">
    <source>
        <dbReference type="Proteomes" id="UP000319143"/>
    </source>
</evidence>
<dbReference type="Pfam" id="PF07697">
    <property type="entry name" value="7TMR-HDED"/>
    <property type="match status" value="1"/>
</dbReference>
<feature type="transmembrane region" description="Helical" evidence="1">
    <location>
        <begin position="417"/>
        <end position="439"/>
    </location>
</feature>
<dbReference type="SUPFAM" id="SSF109604">
    <property type="entry name" value="HD-domain/PDEase-like"/>
    <property type="match status" value="1"/>
</dbReference>
<dbReference type="PANTHER" id="PTHR36442:SF1">
    <property type="entry name" value="CYCLIC-DI-AMP PHOSPHODIESTERASE PGPH"/>
    <property type="match status" value="1"/>
</dbReference>
<proteinExistence type="predicted"/>
<keyword evidence="1" id="KW-1133">Transmembrane helix</keyword>
<dbReference type="NCBIfam" id="TIGR00277">
    <property type="entry name" value="HDIG"/>
    <property type="match status" value="1"/>
</dbReference>
<dbReference type="InterPro" id="IPR006675">
    <property type="entry name" value="HDIG_dom"/>
</dbReference>
<reference evidence="3 4" key="1">
    <citation type="submission" date="2019-02" db="EMBL/GenBank/DDBJ databases">
        <title>Deep-cultivation of Planctomycetes and their phenomic and genomic characterization uncovers novel biology.</title>
        <authorList>
            <person name="Wiegand S."/>
            <person name="Jogler M."/>
            <person name="Boedeker C."/>
            <person name="Pinto D."/>
            <person name="Vollmers J."/>
            <person name="Rivas-Marin E."/>
            <person name="Kohn T."/>
            <person name="Peeters S.H."/>
            <person name="Heuer A."/>
            <person name="Rast P."/>
            <person name="Oberbeckmann S."/>
            <person name="Bunk B."/>
            <person name="Jeske O."/>
            <person name="Meyerdierks A."/>
            <person name="Storesund J.E."/>
            <person name="Kallscheuer N."/>
            <person name="Luecker S."/>
            <person name="Lage O.M."/>
            <person name="Pohl T."/>
            <person name="Merkel B.J."/>
            <person name="Hornburger P."/>
            <person name="Mueller R.-W."/>
            <person name="Bruemmer F."/>
            <person name="Labrenz M."/>
            <person name="Spormann A.M."/>
            <person name="Op Den Camp H."/>
            <person name="Overmann J."/>
            <person name="Amann R."/>
            <person name="Jetten M.S.M."/>
            <person name="Mascher T."/>
            <person name="Medema M.H."/>
            <person name="Devos D.P."/>
            <person name="Kaster A.-K."/>
            <person name="Ovreas L."/>
            <person name="Rohde M."/>
            <person name="Galperin M.Y."/>
            <person name="Jogler C."/>
        </authorList>
    </citation>
    <scope>NUCLEOTIDE SEQUENCE [LARGE SCALE GENOMIC DNA]</scope>
    <source>
        <strain evidence="3 4">Poly41</strain>
    </source>
</reference>
<dbReference type="InterPro" id="IPR006674">
    <property type="entry name" value="HD_domain"/>
</dbReference>
<name>A0A5C6DHZ6_9BACT</name>
<dbReference type="Gene3D" id="1.10.3210.10">
    <property type="entry name" value="Hypothetical protein af1432"/>
    <property type="match status" value="1"/>
</dbReference>
<dbReference type="Pfam" id="PF01966">
    <property type="entry name" value="HD"/>
    <property type="match status" value="1"/>
</dbReference>
<feature type="transmembrane region" description="Helical" evidence="1">
    <location>
        <begin position="345"/>
        <end position="366"/>
    </location>
</feature>
<dbReference type="InterPro" id="IPR011621">
    <property type="entry name" value="Metal-dep_PHydrolase_7TM_intra"/>
</dbReference>
<evidence type="ECO:0000313" key="3">
    <source>
        <dbReference type="EMBL" id="TWU37013.1"/>
    </source>
</evidence>
<feature type="domain" description="HD/PDEase" evidence="2">
    <location>
        <begin position="573"/>
        <end position="734"/>
    </location>
</feature>
<dbReference type="InterPro" id="IPR052722">
    <property type="entry name" value="PgpH_phosphodiesterase"/>
</dbReference>
<feature type="transmembrane region" description="Helical" evidence="1">
    <location>
        <begin position="469"/>
        <end position="491"/>
    </location>
</feature>
<accession>A0A5C6DHZ6</accession>
<feature type="transmembrane region" description="Helical" evidence="1">
    <location>
        <begin position="40"/>
        <end position="58"/>
    </location>
</feature>
<dbReference type="InterPro" id="IPR011624">
    <property type="entry name" value="Metal-dep_PHydrolase_7TM_extra"/>
</dbReference>
<feature type="transmembrane region" description="Helical" evidence="1">
    <location>
        <begin position="524"/>
        <end position="544"/>
    </location>
</feature>
<dbReference type="EMBL" id="SJPV01000005">
    <property type="protein sequence ID" value="TWU37013.1"/>
    <property type="molecule type" value="Genomic_DNA"/>
</dbReference>
<sequence>MLIAMSSTTKQRTRQERIESLGIPKPRFIQWWQRGDKADFLLRVGMAVLAAALMLVLCQSWRPPFAYRKGSVLPRDLITRVTFQVPDELETDAVRRQKRREEPVLYRNRTKPLDQLRAILKDQLFLALGAQSFDQMTEDEHNAFAQFYEGDETAGPGDTATDRFALLKSILSTDPELTKVDEAVAMAMKPIYANGLLRSMQHTPDQGNQRIILVYPAGQPDDAVPVEASKVRIAQASTDLQSLLHEYFRLRFDNDPDQVVARMISEWIINELPKYETLVYDDEMSERARVAAAARVEPVMTTYYSGDSKLADAGKPLTGKELALLRMEESEFANRMGWRDKLARFAAYAGMITALYLLCGSYVFFVEDRELLLDRVKLAKMLLLIVATVALCFYAARDEWRIELIPLVLASTVMAVVYGRELALLLMAALCLTVTLFLGARISEMVMLLAASTSCILLLGRIRSRTHLLYVGAVSAAITTMTVVGVGVVTAQTLSASDFSGDLEGMYSGPEFETVVFGLGRESLWAGVCILVSAAAMTGLLPLVEKAFGVQTDLSLLELGDASHPLLRRLAQRAPGTYNHSINVASIAEAAADAIGANGLLVRVGAYFHDIGKMFKPEYFIENQSAGINQHDSLQPAMSTLVIIAHVKDGADLARSHHLPESIVDFILQHHGTTLVEYFYREAARRSEENPNGESVSDKDFRYPGPKPQTLEAAVMMLADTVESASRTLVDPTPSRIQGLVDSIAQKKMADGQFDECGLTFRQLDRVRASLVKSLTAIYHARVKYPGQQSA</sequence>
<dbReference type="CDD" id="cd00077">
    <property type="entry name" value="HDc"/>
    <property type="match status" value="1"/>
</dbReference>
<keyword evidence="1" id="KW-0472">Membrane</keyword>
<gene>
    <name evidence="3" type="ORF">Poly41_31390</name>
</gene>
<feature type="transmembrane region" description="Helical" evidence="1">
    <location>
        <begin position="378"/>
        <end position="396"/>
    </location>
</feature>